<evidence type="ECO:0000256" key="1">
    <source>
        <dbReference type="SAM" id="MobiDB-lite"/>
    </source>
</evidence>
<sequence length="573" mass="62550">MRYDDWDVLLFPSGRDDRVPLKEFKVNCHVVPDADFSHGRATFGVPVMTCFVPGLQPGAPFHISIHCWGRPKPSQYTQNYSKHPELATFEARIFIDGRMVASTLLQPLGAWPHLIASTCQMTKQGELEQLKFPSFRRELLFQNHWSPSDDLGRIKVLISEGFPRDSPSNPIERVKNVVAFAFQHAPLEILETNGIAWPNPQMWRRPQNNPALPVPTFYPDDGADSHLHSPRRRPLASQDMPTISTALTAPPDATATLDAVHLGHSRLQKASTSSASSFLDPFNEAAYQEWINSLGLGQQQPHMDTNTVWPSSIGRSSNKSGTDPSMWSMPAYQSSTMRDVLTTDPMNLAGPSLDEDTQMEVFQVPTNTPTAFLGADHAGSGQFTCNIPNPSISSDFAHSLTHSLLNQPHPLPAMPQSVQPHQIALPASEVKSRKENRHLNNPGSVGSSTNPSPSLEAQIRKFSTTNTAFGIIGNDRTGSSASGSGPTFSRRGSGAEFGRDITNTESPNQTYAGVAALGTGSGSGSDKGTKRSRNFTPASAKAIDEEDEPRRASPRVRMASIFPSNAEDHEAEE</sequence>
<feature type="region of interest" description="Disordered" evidence="1">
    <location>
        <begin position="470"/>
        <end position="573"/>
    </location>
</feature>
<organism evidence="2 3">
    <name type="scientific">Diaporthe vaccinii</name>
    <dbReference type="NCBI Taxonomy" id="105482"/>
    <lineage>
        <taxon>Eukaryota</taxon>
        <taxon>Fungi</taxon>
        <taxon>Dikarya</taxon>
        <taxon>Ascomycota</taxon>
        <taxon>Pezizomycotina</taxon>
        <taxon>Sordariomycetes</taxon>
        <taxon>Sordariomycetidae</taxon>
        <taxon>Diaporthales</taxon>
        <taxon>Diaporthaceae</taxon>
        <taxon>Diaporthe</taxon>
        <taxon>Diaporthe eres species complex</taxon>
    </lineage>
</organism>
<evidence type="ECO:0000313" key="2">
    <source>
        <dbReference type="EMBL" id="KAL2285444.1"/>
    </source>
</evidence>
<evidence type="ECO:0000313" key="3">
    <source>
        <dbReference type="Proteomes" id="UP001600888"/>
    </source>
</evidence>
<keyword evidence="3" id="KW-1185">Reference proteome</keyword>
<proteinExistence type="predicted"/>
<feature type="region of interest" description="Disordered" evidence="1">
    <location>
        <begin position="208"/>
        <end position="237"/>
    </location>
</feature>
<feature type="region of interest" description="Disordered" evidence="1">
    <location>
        <begin position="308"/>
        <end position="327"/>
    </location>
</feature>
<feature type="region of interest" description="Disordered" evidence="1">
    <location>
        <begin position="432"/>
        <end position="454"/>
    </location>
</feature>
<accession>A0ABR4ESN0</accession>
<feature type="compositionally biased region" description="Polar residues" evidence="1">
    <location>
        <begin position="501"/>
        <end position="511"/>
    </location>
</feature>
<evidence type="ECO:0008006" key="4">
    <source>
        <dbReference type="Google" id="ProtNLM"/>
    </source>
</evidence>
<reference evidence="2 3" key="1">
    <citation type="submission" date="2024-03" db="EMBL/GenBank/DDBJ databases">
        <title>A high-quality draft genome sequence of Diaporthe vaccinii, a causative agent of upright dieback and viscid rot disease in cranberry plants.</title>
        <authorList>
            <person name="Sarrasin M."/>
            <person name="Lang B.F."/>
            <person name="Burger G."/>
        </authorList>
    </citation>
    <scope>NUCLEOTIDE SEQUENCE [LARGE SCALE GENOMIC DNA]</scope>
    <source>
        <strain evidence="2 3">IS7</strain>
    </source>
</reference>
<gene>
    <name evidence="2" type="ORF">FJTKL_08121</name>
</gene>
<dbReference type="EMBL" id="JBAWTH010000030">
    <property type="protein sequence ID" value="KAL2285444.1"/>
    <property type="molecule type" value="Genomic_DNA"/>
</dbReference>
<name>A0ABR4ESN0_9PEZI</name>
<feature type="compositionally biased region" description="Polar residues" evidence="1">
    <location>
        <begin position="476"/>
        <end position="487"/>
    </location>
</feature>
<dbReference type="Proteomes" id="UP001600888">
    <property type="component" value="Unassembled WGS sequence"/>
</dbReference>
<feature type="compositionally biased region" description="Polar residues" evidence="1">
    <location>
        <begin position="439"/>
        <end position="454"/>
    </location>
</feature>
<protein>
    <recommendedName>
        <fullName evidence="4">NADH dehydrogenase</fullName>
    </recommendedName>
</protein>
<comment type="caution">
    <text evidence="2">The sequence shown here is derived from an EMBL/GenBank/DDBJ whole genome shotgun (WGS) entry which is preliminary data.</text>
</comment>